<feature type="non-terminal residue" evidence="2">
    <location>
        <position position="1"/>
    </location>
</feature>
<dbReference type="KEGG" id="tng:GSTEN00006280G001"/>
<comment type="caution">
    <text evidence="2">The sequence shown here is derived from an EMBL/GenBank/DDBJ whole genome shotgun (WGS) entry which is preliminary data.</text>
</comment>
<feature type="region of interest" description="Disordered" evidence="1">
    <location>
        <begin position="82"/>
        <end position="101"/>
    </location>
</feature>
<name>Q4T6I8_TETNG</name>
<dbReference type="PANTHER" id="PTHR15021:SF0">
    <property type="entry name" value="DISCO-RELATED, ISOFORM A-RELATED"/>
    <property type="match status" value="1"/>
</dbReference>
<dbReference type="InterPro" id="IPR040436">
    <property type="entry name" value="Disconnected-like"/>
</dbReference>
<evidence type="ECO:0000256" key="1">
    <source>
        <dbReference type="SAM" id="MobiDB-lite"/>
    </source>
</evidence>
<dbReference type="OrthoDB" id="10070972at2759"/>
<dbReference type="GO" id="GO:0006355">
    <property type="term" value="P:regulation of DNA-templated transcription"/>
    <property type="evidence" value="ECO:0007669"/>
    <property type="project" value="TreeGrafter"/>
</dbReference>
<organism evidence="2">
    <name type="scientific">Tetraodon nigroviridis</name>
    <name type="common">Spotted green pufferfish</name>
    <name type="synonym">Chelonodon nigroviridis</name>
    <dbReference type="NCBI Taxonomy" id="99883"/>
    <lineage>
        <taxon>Eukaryota</taxon>
        <taxon>Metazoa</taxon>
        <taxon>Chordata</taxon>
        <taxon>Craniata</taxon>
        <taxon>Vertebrata</taxon>
        <taxon>Euteleostomi</taxon>
        <taxon>Actinopterygii</taxon>
        <taxon>Neopterygii</taxon>
        <taxon>Teleostei</taxon>
        <taxon>Neoteleostei</taxon>
        <taxon>Acanthomorphata</taxon>
        <taxon>Eupercaria</taxon>
        <taxon>Tetraodontiformes</taxon>
        <taxon>Tetradontoidea</taxon>
        <taxon>Tetraodontidae</taxon>
        <taxon>Tetraodon</taxon>
    </lineage>
</organism>
<evidence type="ECO:0000313" key="2">
    <source>
        <dbReference type="EMBL" id="CAF91494.1"/>
    </source>
</evidence>
<dbReference type="AlphaFoldDB" id="Q4T6I8"/>
<sequence>CSCRSFRPGRVWPRSCDHCGHGWVAHALQMLRPQRQVEAALPSRVFDLSSLVLYGAQAVPVRLKILLDRLFSVLTPEQVRRPGRPRAAVPAHLSVPSSGGTHPAGARLVLARLRERLHAAGTSDL</sequence>
<reference evidence="2" key="2">
    <citation type="submission" date="2004-02" db="EMBL/GenBank/DDBJ databases">
        <authorList>
            <consortium name="Genoscope"/>
            <consortium name="Whitehead Institute Centre for Genome Research"/>
        </authorList>
    </citation>
    <scope>NUCLEOTIDE SEQUENCE</scope>
</reference>
<dbReference type="GO" id="GO:0005634">
    <property type="term" value="C:nucleus"/>
    <property type="evidence" value="ECO:0007669"/>
    <property type="project" value="TreeGrafter"/>
</dbReference>
<gene>
    <name evidence="2" type="ORF">GSTENG00006280001</name>
</gene>
<dbReference type="EMBL" id="CAAE01008739">
    <property type="protein sequence ID" value="CAF91494.1"/>
    <property type="molecule type" value="Genomic_DNA"/>
</dbReference>
<accession>Q4T6I8</accession>
<proteinExistence type="predicted"/>
<reference evidence="2" key="1">
    <citation type="journal article" date="2004" name="Nature">
        <title>Genome duplication in the teleost fish Tetraodon nigroviridis reveals the early vertebrate proto-karyotype.</title>
        <authorList>
            <person name="Jaillon O."/>
            <person name="Aury J.-M."/>
            <person name="Brunet F."/>
            <person name="Petit J.-L."/>
            <person name="Stange-Thomann N."/>
            <person name="Mauceli E."/>
            <person name="Bouneau L."/>
            <person name="Fischer C."/>
            <person name="Ozouf-Costaz C."/>
            <person name="Bernot A."/>
            <person name="Nicaud S."/>
            <person name="Jaffe D."/>
            <person name="Fisher S."/>
            <person name="Lutfalla G."/>
            <person name="Dossat C."/>
            <person name="Segurens B."/>
            <person name="Dasilva C."/>
            <person name="Salanoubat M."/>
            <person name="Levy M."/>
            <person name="Boudet N."/>
            <person name="Castellano S."/>
            <person name="Anthouard V."/>
            <person name="Jubin C."/>
            <person name="Castelli V."/>
            <person name="Katinka M."/>
            <person name="Vacherie B."/>
            <person name="Biemont C."/>
            <person name="Skalli Z."/>
            <person name="Cattolico L."/>
            <person name="Poulain J."/>
            <person name="De Berardinis V."/>
            <person name="Cruaud C."/>
            <person name="Duprat S."/>
            <person name="Brottier P."/>
            <person name="Coutanceau J.-P."/>
            <person name="Gouzy J."/>
            <person name="Parra G."/>
            <person name="Lardier G."/>
            <person name="Chapple C."/>
            <person name="McKernan K.J."/>
            <person name="McEwan P."/>
            <person name="Bosak S."/>
            <person name="Kellis M."/>
            <person name="Volff J.-N."/>
            <person name="Guigo R."/>
            <person name="Zody M.C."/>
            <person name="Mesirov J."/>
            <person name="Lindblad-Toh K."/>
            <person name="Birren B."/>
            <person name="Nusbaum C."/>
            <person name="Kahn D."/>
            <person name="Robinson-Rechavi M."/>
            <person name="Laudet V."/>
            <person name="Schachter V."/>
            <person name="Quetier F."/>
            <person name="Saurin W."/>
            <person name="Scarpelli C."/>
            <person name="Wincker P."/>
            <person name="Lander E.S."/>
            <person name="Weissenbach J."/>
            <person name="Roest Crollius H."/>
        </authorList>
    </citation>
    <scope>NUCLEOTIDE SEQUENCE [LARGE SCALE GENOMIC DNA]</scope>
</reference>
<dbReference type="PANTHER" id="PTHR15021">
    <property type="entry name" value="DISCONNECTED-RELATED"/>
    <property type="match status" value="1"/>
</dbReference>
<protein>
    <submittedName>
        <fullName evidence="2">(spotted green pufferfish) hypothetical protein</fullName>
    </submittedName>
</protein>